<sequence>MPAPRPPSRPGNLRDPEIAELFLKDDPEKVFGELREIGHGSFGAVFSARDLRSQELVAIKKMSYRGRASSEKWQDIVREVKVLQRLRHPNTVGFRGCYLRENTAWLAMEFCVGSALDLLEGENLGQFGQFWG</sequence>
<dbReference type="Proteomes" id="UP000197619">
    <property type="component" value="Unassembled WGS sequence"/>
</dbReference>
<dbReference type="GO" id="GO:0005524">
    <property type="term" value="F:ATP binding"/>
    <property type="evidence" value="ECO:0007669"/>
    <property type="project" value="UniProtKB-UniRule"/>
</dbReference>
<evidence type="ECO:0000256" key="10">
    <source>
        <dbReference type="ARBA" id="ARBA00048679"/>
    </source>
</evidence>
<comment type="caution">
    <text evidence="13">The sequence shown here is derived from an EMBL/GenBank/DDBJ whole genome shotgun (WGS) entry which is preliminary data.</text>
</comment>
<keyword evidence="8" id="KW-0175">Coiled coil</keyword>
<dbReference type="EC" id="2.7.11.1" evidence="2"/>
<feature type="non-terminal residue" evidence="13">
    <location>
        <position position="132"/>
    </location>
</feature>
<keyword evidence="5 11" id="KW-0547">Nucleotide-binding</keyword>
<dbReference type="AlphaFoldDB" id="A0A218U9R1"/>
<dbReference type="EMBL" id="MUZQ01000547">
    <property type="protein sequence ID" value="OWK50453.1"/>
    <property type="molecule type" value="Genomic_DNA"/>
</dbReference>
<dbReference type="Gene3D" id="3.30.200.20">
    <property type="entry name" value="Phosphorylase Kinase, domain 1"/>
    <property type="match status" value="1"/>
</dbReference>
<evidence type="ECO:0000256" key="11">
    <source>
        <dbReference type="PROSITE-ProRule" id="PRU10141"/>
    </source>
</evidence>
<name>A0A218U9R1_9PASE</name>
<dbReference type="GO" id="GO:0004674">
    <property type="term" value="F:protein serine/threonine kinase activity"/>
    <property type="evidence" value="ECO:0007669"/>
    <property type="project" value="UniProtKB-KW"/>
</dbReference>
<keyword evidence="4" id="KW-0808">Transferase</keyword>
<evidence type="ECO:0000256" key="8">
    <source>
        <dbReference type="ARBA" id="ARBA00023054"/>
    </source>
</evidence>
<dbReference type="InterPro" id="IPR011009">
    <property type="entry name" value="Kinase-like_dom_sf"/>
</dbReference>
<dbReference type="SUPFAM" id="SSF56112">
    <property type="entry name" value="Protein kinase-like (PK-like)"/>
    <property type="match status" value="1"/>
</dbReference>
<keyword evidence="14" id="KW-1185">Reference proteome</keyword>
<dbReference type="PANTHER" id="PTHR47167:SF4">
    <property type="entry name" value="SERINE_THREONINE-PROTEIN KINASE TAO"/>
    <property type="match status" value="1"/>
</dbReference>
<evidence type="ECO:0000256" key="1">
    <source>
        <dbReference type="ARBA" id="ARBA00008874"/>
    </source>
</evidence>
<accession>A0A218U9R1</accession>
<dbReference type="InterPro" id="IPR017441">
    <property type="entry name" value="Protein_kinase_ATP_BS"/>
</dbReference>
<dbReference type="GO" id="GO:0005737">
    <property type="term" value="C:cytoplasm"/>
    <property type="evidence" value="ECO:0007669"/>
    <property type="project" value="TreeGrafter"/>
</dbReference>
<proteinExistence type="inferred from homology"/>
<feature type="binding site" evidence="11">
    <location>
        <position position="61"/>
    </location>
    <ligand>
        <name>ATP</name>
        <dbReference type="ChEBI" id="CHEBI:30616"/>
    </ligand>
</feature>
<dbReference type="FunFam" id="3.30.200.20:FF:000029">
    <property type="entry name" value="Serine/threonine-protein kinase TAO2, putative"/>
    <property type="match status" value="1"/>
</dbReference>
<evidence type="ECO:0000256" key="5">
    <source>
        <dbReference type="ARBA" id="ARBA00022741"/>
    </source>
</evidence>
<evidence type="ECO:0000256" key="9">
    <source>
        <dbReference type="ARBA" id="ARBA00047899"/>
    </source>
</evidence>
<evidence type="ECO:0000256" key="2">
    <source>
        <dbReference type="ARBA" id="ARBA00012513"/>
    </source>
</evidence>
<comment type="similarity">
    <text evidence="1">Belongs to the protein kinase superfamily. STE Ser/Thr protein kinase family. STE20 subfamily.</text>
</comment>
<evidence type="ECO:0000259" key="12">
    <source>
        <dbReference type="PROSITE" id="PS50011"/>
    </source>
</evidence>
<evidence type="ECO:0000313" key="13">
    <source>
        <dbReference type="EMBL" id="OWK50453.1"/>
    </source>
</evidence>
<evidence type="ECO:0000256" key="4">
    <source>
        <dbReference type="ARBA" id="ARBA00022679"/>
    </source>
</evidence>
<keyword evidence="7 11" id="KW-0067">ATP-binding</keyword>
<dbReference type="PROSITE" id="PS50011">
    <property type="entry name" value="PROTEIN_KINASE_DOM"/>
    <property type="match status" value="1"/>
</dbReference>
<evidence type="ECO:0000313" key="14">
    <source>
        <dbReference type="Proteomes" id="UP000197619"/>
    </source>
</evidence>
<keyword evidence="3" id="KW-0723">Serine/threonine-protein kinase</keyword>
<dbReference type="Pfam" id="PF00069">
    <property type="entry name" value="Pkinase"/>
    <property type="match status" value="1"/>
</dbReference>
<dbReference type="InterPro" id="IPR051234">
    <property type="entry name" value="TAO_STE20_kinase"/>
</dbReference>
<comment type="catalytic activity">
    <reaction evidence="9">
        <text>L-threonyl-[protein] + ATP = O-phospho-L-threonyl-[protein] + ADP + H(+)</text>
        <dbReference type="Rhea" id="RHEA:46608"/>
        <dbReference type="Rhea" id="RHEA-COMP:11060"/>
        <dbReference type="Rhea" id="RHEA-COMP:11605"/>
        <dbReference type="ChEBI" id="CHEBI:15378"/>
        <dbReference type="ChEBI" id="CHEBI:30013"/>
        <dbReference type="ChEBI" id="CHEBI:30616"/>
        <dbReference type="ChEBI" id="CHEBI:61977"/>
        <dbReference type="ChEBI" id="CHEBI:456216"/>
        <dbReference type="EC" id="2.7.11.1"/>
    </reaction>
</comment>
<dbReference type="PROSITE" id="PS00107">
    <property type="entry name" value="PROTEIN_KINASE_ATP"/>
    <property type="match status" value="1"/>
</dbReference>
<protein>
    <recommendedName>
        <fullName evidence="2">non-specific serine/threonine protein kinase</fullName>
        <ecNumber evidence="2">2.7.11.1</ecNumber>
    </recommendedName>
</protein>
<dbReference type="PANTHER" id="PTHR47167">
    <property type="entry name" value="SERINE/THREONINE-PROTEIN KINASE TAO1-LIKE PROTEIN"/>
    <property type="match status" value="1"/>
</dbReference>
<comment type="catalytic activity">
    <reaction evidence="10">
        <text>L-seryl-[protein] + ATP = O-phospho-L-seryl-[protein] + ADP + H(+)</text>
        <dbReference type="Rhea" id="RHEA:17989"/>
        <dbReference type="Rhea" id="RHEA-COMP:9863"/>
        <dbReference type="Rhea" id="RHEA-COMP:11604"/>
        <dbReference type="ChEBI" id="CHEBI:15378"/>
        <dbReference type="ChEBI" id="CHEBI:29999"/>
        <dbReference type="ChEBI" id="CHEBI:30616"/>
        <dbReference type="ChEBI" id="CHEBI:83421"/>
        <dbReference type="ChEBI" id="CHEBI:456216"/>
        <dbReference type="EC" id="2.7.11.1"/>
    </reaction>
</comment>
<keyword evidence="6 13" id="KW-0418">Kinase</keyword>
<organism evidence="13 14">
    <name type="scientific">Lonchura striata</name>
    <name type="common">white-rumped munia</name>
    <dbReference type="NCBI Taxonomy" id="40157"/>
    <lineage>
        <taxon>Eukaryota</taxon>
        <taxon>Metazoa</taxon>
        <taxon>Chordata</taxon>
        <taxon>Craniata</taxon>
        <taxon>Vertebrata</taxon>
        <taxon>Euteleostomi</taxon>
        <taxon>Archelosauria</taxon>
        <taxon>Archosauria</taxon>
        <taxon>Dinosauria</taxon>
        <taxon>Saurischia</taxon>
        <taxon>Theropoda</taxon>
        <taxon>Coelurosauria</taxon>
        <taxon>Aves</taxon>
        <taxon>Neognathae</taxon>
        <taxon>Neoaves</taxon>
        <taxon>Telluraves</taxon>
        <taxon>Australaves</taxon>
        <taxon>Passeriformes</taxon>
        <taxon>Passeroidea</taxon>
        <taxon>Estrildidae</taxon>
        <taxon>Estrildinae</taxon>
        <taxon>Lonchura</taxon>
    </lineage>
</organism>
<dbReference type="InterPro" id="IPR000719">
    <property type="entry name" value="Prot_kinase_dom"/>
</dbReference>
<reference evidence="13 14" key="1">
    <citation type="submission" date="2017-05" db="EMBL/GenBank/DDBJ databases">
        <title>Genome of assembly of the Bengalese finch, Lonchura striata domestica.</title>
        <authorList>
            <person name="Colquitt B.M."/>
            <person name="Brainard M.S."/>
        </authorList>
    </citation>
    <scope>NUCLEOTIDE SEQUENCE [LARGE SCALE GENOMIC DNA]</scope>
    <source>
        <strain evidence="13">White83orange57</strain>
    </source>
</reference>
<gene>
    <name evidence="13" type="primary">TAOK2</name>
    <name evidence="13" type="ORF">RLOC_00006328</name>
</gene>
<feature type="domain" description="Protein kinase" evidence="12">
    <location>
        <begin position="31"/>
        <end position="132"/>
    </location>
</feature>
<dbReference type="STRING" id="299123.ENSLSDP00000015004"/>
<evidence type="ECO:0000256" key="7">
    <source>
        <dbReference type="ARBA" id="ARBA00022840"/>
    </source>
</evidence>
<evidence type="ECO:0000256" key="6">
    <source>
        <dbReference type="ARBA" id="ARBA00022777"/>
    </source>
</evidence>
<evidence type="ECO:0000256" key="3">
    <source>
        <dbReference type="ARBA" id="ARBA00022527"/>
    </source>
</evidence>